<gene>
    <name evidence="2" type="ORF">ACFQ14_01045</name>
</gene>
<sequence>MADKHPAKERSLLGHPMAKWGLFMGLLFVVWFAGWFAIARFADGKVGEALANLEQRGIEISCSDRDIVGFPFRMGIACSSVDVADDVHDYALNAGGLRSAAQIYSPRKNVVEIASPFSFTAQGQEVNATWNMMRVFIAQQGHGFDRLSLNWTDLKAQGLNGELESSAGALHLRPNPDAVSDLDVAGNWDDLVVNGDASLRASIAYDTVLKAAYETIIEQRKRPIDWLKDGGEINVRSLFIVLPDGGRLALSGPLKVSADGMLNGSVNFGLDDADALAKFVAEINPEFGPIVLGLGQGINMLGSETAFGERSIKAVTVNIEDGWTQIGPLKLGRIPPIF</sequence>
<dbReference type="Proteomes" id="UP001597101">
    <property type="component" value="Unassembled WGS sequence"/>
</dbReference>
<name>A0ABW3F975_9HYPH</name>
<proteinExistence type="predicted"/>
<dbReference type="InterPro" id="IPR018666">
    <property type="entry name" value="DUF2125"/>
</dbReference>
<dbReference type="Pfam" id="PF09898">
    <property type="entry name" value="DUF2125"/>
    <property type="match status" value="1"/>
</dbReference>
<keyword evidence="1" id="KW-0472">Membrane</keyword>
<keyword evidence="1" id="KW-1133">Transmembrane helix</keyword>
<organism evidence="2 3">
    <name type="scientific">Pseudahrensia aquimaris</name>
    <dbReference type="NCBI Taxonomy" id="744461"/>
    <lineage>
        <taxon>Bacteria</taxon>
        <taxon>Pseudomonadati</taxon>
        <taxon>Pseudomonadota</taxon>
        <taxon>Alphaproteobacteria</taxon>
        <taxon>Hyphomicrobiales</taxon>
        <taxon>Ahrensiaceae</taxon>
        <taxon>Pseudahrensia</taxon>
    </lineage>
</organism>
<protein>
    <submittedName>
        <fullName evidence="2">DUF2125 domain-containing protein</fullName>
    </submittedName>
</protein>
<evidence type="ECO:0000313" key="3">
    <source>
        <dbReference type="Proteomes" id="UP001597101"/>
    </source>
</evidence>
<evidence type="ECO:0000256" key="1">
    <source>
        <dbReference type="SAM" id="Phobius"/>
    </source>
</evidence>
<reference evidence="3" key="1">
    <citation type="journal article" date="2019" name="Int. J. Syst. Evol. Microbiol.">
        <title>The Global Catalogue of Microorganisms (GCM) 10K type strain sequencing project: providing services to taxonomists for standard genome sequencing and annotation.</title>
        <authorList>
            <consortium name="The Broad Institute Genomics Platform"/>
            <consortium name="The Broad Institute Genome Sequencing Center for Infectious Disease"/>
            <person name="Wu L."/>
            <person name="Ma J."/>
        </authorList>
    </citation>
    <scope>NUCLEOTIDE SEQUENCE [LARGE SCALE GENOMIC DNA]</scope>
    <source>
        <strain evidence="3">CCUG 60023</strain>
    </source>
</reference>
<evidence type="ECO:0000313" key="2">
    <source>
        <dbReference type="EMBL" id="MFD0914987.1"/>
    </source>
</evidence>
<dbReference type="RefSeq" id="WP_377210839.1">
    <property type="nucleotide sequence ID" value="NZ_JBHTJV010000002.1"/>
</dbReference>
<keyword evidence="1" id="KW-0812">Transmembrane</keyword>
<keyword evidence="3" id="KW-1185">Reference proteome</keyword>
<feature type="transmembrane region" description="Helical" evidence="1">
    <location>
        <begin position="20"/>
        <end position="38"/>
    </location>
</feature>
<comment type="caution">
    <text evidence="2">The sequence shown here is derived from an EMBL/GenBank/DDBJ whole genome shotgun (WGS) entry which is preliminary data.</text>
</comment>
<accession>A0ABW3F975</accession>
<dbReference type="EMBL" id="JBHTJV010000002">
    <property type="protein sequence ID" value="MFD0914987.1"/>
    <property type="molecule type" value="Genomic_DNA"/>
</dbReference>